<name>A0ABP8D691_9ACTN</name>
<comment type="caution">
    <text evidence="3">The sequence shown here is derived from an EMBL/GenBank/DDBJ whole genome shotgun (WGS) entry which is preliminary data.</text>
</comment>
<gene>
    <name evidence="3" type="ORF">GCM10022255_028620</name>
</gene>
<evidence type="ECO:0000256" key="1">
    <source>
        <dbReference type="SAM" id="MobiDB-lite"/>
    </source>
</evidence>
<keyword evidence="4" id="KW-1185">Reference proteome</keyword>
<dbReference type="EMBL" id="BAABAT010000006">
    <property type="protein sequence ID" value="GAA4248470.1"/>
    <property type="molecule type" value="Genomic_DNA"/>
</dbReference>
<accession>A0ABP8D691</accession>
<dbReference type="RefSeq" id="WP_345126051.1">
    <property type="nucleotide sequence ID" value="NZ_BAABAT010000006.1"/>
</dbReference>
<sequence length="224" mass="24886">MPREHEQVVGLDELFEVGRAAPRPEGRPPRRPSRPFDSRWWIRRLFVAVALTVVGWGLLYIVGYEVSFPLVLLSIVAIQVMREMLVQVRADELPAAVTGAGLAPARLEPPPRTERTSRTGGTGRRELRDAVPSGDGILLAVAKWDDRFVWGERDPGRFAAVVVPRFTDLVDARLRQRHGITLAGAPEQARALVGEELWQLLHYTPSRVPSPQDIASIVAKVEAL</sequence>
<feature type="region of interest" description="Disordered" evidence="1">
    <location>
        <begin position="102"/>
        <end position="126"/>
    </location>
</feature>
<keyword evidence="2" id="KW-0472">Membrane</keyword>
<feature type="transmembrane region" description="Helical" evidence="2">
    <location>
        <begin position="41"/>
        <end position="62"/>
    </location>
</feature>
<organism evidence="3 4">
    <name type="scientific">Dactylosporangium darangshiense</name>
    <dbReference type="NCBI Taxonomy" id="579108"/>
    <lineage>
        <taxon>Bacteria</taxon>
        <taxon>Bacillati</taxon>
        <taxon>Actinomycetota</taxon>
        <taxon>Actinomycetes</taxon>
        <taxon>Micromonosporales</taxon>
        <taxon>Micromonosporaceae</taxon>
        <taxon>Dactylosporangium</taxon>
    </lineage>
</organism>
<dbReference type="Proteomes" id="UP001500620">
    <property type="component" value="Unassembled WGS sequence"/>
</dbReference>
<protein>
    <recommendedName>
        <fullName evidence="5">Integral membrane protein</fullName>
    </recommendedName>
</protein>
<keyword evidence="2" id="KW-1133">Transmembrane helix</keyword>
<evidence type="ECO:0000313" key="3">
    <source>
        <dbReference type="EMBL" id="GAA4248470.1"/>
    </source>
</evidence>
<evidence type="ECO:0008006" key="5">
    <source>
        <dbReference type="Google" id="ProtNLM"/>
    </source>
</evidence>
<evidence type="ECO:0000313" key="4">
    <source>
        <dbReference type="Proteomes" id="UP001500620"/>
    </source>
</evidence>
<reference evidence="4" key="1">
    <citation type="journal article" date="2019" name="Int. J. Syst. Evol. Microbiol.">
        <title>The Global Catalogue of Microorganisms (GCM) 10K type strain sequencing project: providing services to taxonomists for standard genome sequencing and annotation.</title>
        <authorList>
            <consortium name="The Broad Institute Genomics Platform"/>
            <consortium name="The Broad Institute Genome Sequencing Center for Infectious Disease"/>
            <person name="Wu L."/>
            <person name="Ma J."/>
        </authorList>
    </citation>
    <scope>NUCLEOTIDE SEQUENCE [LARGE SCALE GENOMIC DNA]</scope>
    <source>
        <strain evidence="4">JCM 17441</strain>
    </source>
</reference>
<keyword evidence="2" id="KW-0812">Transmembrane</keyword>
<proteinExistence type="predicted"/>
<feature type="compositionally biased region" description="Basic and acidic residues" evidence="1">
    <location>
        <begin position="109"/>
        <end position="126"/>
    </location>
</feature>
<evidence type="ECO:0000256" key="2">
    <source>
        <dbReference type="SAM" id="Phobius"/>
    </source>
</evidence>